<name>A0A3D9IUV6_9BACL</name>
<evidence type="ECO:0000313" key="1">
    <source>
        <dbReference type="EMBL" id="RED65465.1"/>
    </source>
</evidence>
<evidence type="ECO:0008006" key="3">
    <source>
        <dbReference type="Google" id="ProtNLM"/>
    </source>
</evidence>
<reference evidence="1 2" key="1">
    <citation type="submission" date="2018-07" db="EMBL/GenBank/DDBJ databases">
        <title>Genomic Encyclopedia of Type Strains, Phase III (KMG-III): the genomes of soil and plant-associated and newly described type strains.</title>
        <authorList>
            <person name="Whitman W."/>
        </authorList>
    </citation>
    <scope>NUCLEOTIDE SEQUENCE [LARGE SCALE GENOMIC DNA]</scope>
    <source>
        <strain evidence="1 2">CECT 7287</strain>
    </source>
</reference>
<dbReference type="RefSeq" id="WP_220377151.1">
    <property type="nucleotide sequence ID" value="NZ_QRDZ01000019.1"/>
</dbReference>
<dbReference type="EMBL" id="QRDZ01000019">
    <property type="protein sequence ID" value="RED65465.1"/>
    <property type="molecule type" value="Genomic_DNA"/>
</dbReference>
<gene>
    <name evidence="1" type="ORF">DFP98_119105</name>
</gene>
<accession>A0A3D9IUV6</accession>
<protein>
    <recommendedName>
        <fullName evidence="3">Tail fiber-like repeat protein</fullName>
    </recommendedName>
</protein>
<organism evidence="1 2">
    <name type="scientific">Cohnella phaseoli</name>
    <dbReference type="NCBI Taxonomy" id="456490"/>
    <lineage>
        <taxon>Bacteria</taxon>
        <taxon>Bacillati</taxon>
        <taxon>Bacillota</taxon>
        <taxon>Bacilli</taxon>
        <taxon>Bacillales</taxon>
        <taxon>Paenibacillaceae</taxon>
        <taxon>Cohnella</taxon>
    </lineage>
</organism>
<proteinExistence type="predicted"/>
<dbReference type="AlphaFoldDB" id="A0A3D9IUV6"/>
<sequence>MAKIDWQMNEVVQPADLNQIGQEINELADEIEGAAAAIPDSLVKRDAQGRAKIANPTADDEIANKGSVEAAINTAITNLVNGAPAALDTLLELATALGNDPNFATTMTNALTAKINKAGDTLTGLLALPGDPTLDSHSVRKRYVDDKFGAKTTEGTWDWNDVTNTKPGAGQTLLRGNVANGPVNTIAYFYPFNFEYSTKTGSGNITQLAIPYALTEPGTGIYMRTRFGGVWTGWQRLLTNSDVRINSGDLEFFDGTGWKSVGKSKVSVASDNVRLQVAEEVMIPNNQSYVLLAKFIPEALGEVKVSCEVQQRFASNTVVSPVINMAMTRKIGNNHTLYDAWYGGESGIPMYDYSTPLGTVVSSVVGGTRLIQPNTPQQYDTYFSYQGRFYVHSLEPIYLFGTLSGATATNLPIRNLKIMYDLVGG</sequence>
<dbReference type="Proteomes" id="UP000256977">
    <property type="component" value="Unassembled WGS sequence"/>
</dbReference>
<evidence type="ECO:0000313" key="2">
    <source>
        <dbReference type="Proteomes" id="UP000256977"/>
    </source>
</evidence>
<dbReference type="CDD" id="cd19958">
    <property type="entry name" value="pyocin_knob"/>
    <property type="match status" value="1"/>
</dbReference>
<keyword evidence="2" id="KW-1185">Reference proteome</keyword>
<comment type="caution">
    <text evidence="1">The sequence shown here is derived from an EMBL/GenBank/DDBJ whole genome shotgun (WGS) entry which is preliminary data.</text>
</comment>